<evidence type="ECO:0008006" key="4">
    <source>
        <dbReference type="Google" id="ProtNLM"/>
    </source>
</evidence>
<dbReference type="KEGG" id="aer:AERYTH_03350"/>
<evidence type="ECO:0000313" key="3">
    <source>
        <dbReference type="Proteomes" id="UP000067689"/>
    </source>
</evidence>
<feature type="transmembrane region" description="Helical" evidence="1">
    <location>
        <begin position="52"/>
        <end position="70"/>
    </location>
</feature>
<keyword evidence="1" id="KW-0472">Membrane</keyword>
<dbReference type="InterPro" id="IPR011737">
    <property type="entry name" value="CHP02206_TP0381"/>
</dbReference>
<accession>A0A0U4BY54</accession>
<dbReference type="Pfam" id="PF14808">
    <property type="entry name" value="TMEM164"/>
    <property type="match status" value="1"/>
</dbReference>
<dbReference type="Proteomes" id="UP000067689">
    <property type="component" value="Chromosome"/>
</dbReference>
<organism evidence="2 3">
    <name type="scientific">Aeromicrobium erythreum</name>
    <dbReference type="NCBI Taxonomy" id="2041"/>
    <lineage>
        <taxon>Bacteria</taxon>
        <taxon>Bacillati</taxon>
        <taxon>Actinomycetota</taxon>
        <taxon>Actinomycetes</taxon>
        <taxon>Propionibacteriales</taxon>
        <taxon>Nocardioidaceae</taxon>
        <taxon>Aeromicrobium</taxon>
    </lineage>
</organism>
<proteinExistence type="predicted"/>
<keyword evidence="1" id="KW-0812">Transmembrane</keyword>
<dbReference type="NCBIfam" id="TIGR02206">
    <property type="entry name" value="intg_mem_TP0381"/>
    <property type="match status" value="1"/>
</dbReference>
<evidence type="ECO:0000313" key="2">
    <source>
        <dbReference type="EMBL" id="ALX03807.1"/>
    </source>
</evidence>
<dbReference type="AlphaFoldDB" id="A0A0U4BY54"/>
<reference evidence="2 3" key="1">
    <citation type="journal article" date="1991" name="Int. J. Syst. Bacteriol.">
        <title>Description of the erythromycin-producing bacterium Arthrobacter sp. strain NRRL B-3381 as Aeromicrobium erythreum gen. nov., sp. nov.</title>
        <authorList>
            <person name="Miller E.S."/>
            <person name="Woese C.R."/>
            <person name="Brenner S."/>
        </authorList>
    </citation>
    <scope>NUCLEOTIDE SEQUENCE [LARGE SCALE GENOMIC DNA]</scope>
    <source>
        <strain evidence="2 3">AR18</strain>
    </source>
</reference>
<feature type="transmembrane region" description="Helical" evidence="1">
    <location>
        <begin position="207"/>
        <end position="227"/>
    </location>
</feature>
<dbReference type="EMBL" id="CP011502">
    <property type="protein sequence ID" value="ALX03807.1"/>
    <property type="molecule type" value="Genomic_DNA"/>
</dbReference>
<feature type="transmembrane region" description="Helical" evidence="1">
    <location>
        <begin position="20"/>
        <end position="40"/>
    </location>
</feature>
<sequence>MDGTTLLASGDFQAYGTSHLVVLALFAIGLVPVVLLGRRVRGTTAEATTSRALALGIVAVTVPLQVLQLLPDEWNPRTSLPFQLCDLAWMFAVHALWTRSRLTSTVTYLWGLTLTTQGMATPDLSSNWPEPRFIMFWAMHVLIVWAAVYLVAGLRVLPTWATYRRTVVVTLVWAASVMAYNALMDTNYGYLNGKPNRASLLDVLPAWPWYVAVEIVVVAAVWALLVWPWTRGRAPARAAA</sequence>
<evidence type="ECO:0000256" key="1">
    <source>
        <dbReference type="SAM" id="Phobius"/>
    </source>
</evidence>
<feature type="transmembrane region" description="Helical" evidence="1">
    <location>
        <begin position="134"/>
        <end position="154"/>
    </location>
</feature>
<name>A0A0U4BY54_9ACTN</name>
<keyword evidence="3" id="KW-1185">Reference proteome</keyword>
<dbReference type="PATRIC" id="fig|2041.4.peg.703"/>
<feature type="transmembrane region" description="Helical" evidence="1">
    <location>
        <begin position="166"/>
        <end position="183"/>
    </location>
</feature>
<protein>
    <recommendedName>
        <fullName evidence="4">TIGR02206 family membrane protein</fullName>
    </recommendedName>
</protein>
<dbReference type="STRING" id="2041.AERYTH_03350"/>
<gene>
    <name evidence="2" type="ORF">AERYTH_03350</name>
</gene>
<keyword evidence="1" id="KW-1133">Transmembrane helix</keyword>